<dbReference type="AlphaFoldDB" id="A0A8E6EWT6"/>
<dbReference type="InterPro" id="IPR003439">
    <property type="entry name" value="ABC_transporter-like_ATP-bd"/>
</dbReference>
<proteinExistence type="predicted"/>
<dbReference type="SMART" id="SM00382">
    <property type="entry name" value="AAA"/>
    <property type="match status" value="2"/>
</dbReference>
<evidence type="ECO:0000313" key="5">
    <source>
        <dbReference type="Proteomes" id="UP000676194"/>
    </source>
</evidence>
<dbReference type="InterPro" id="IPR027417">
    <property type="entry name" value="P-loop_NTPase"/>
</dbReference>
<evidence type="ECO:0000259" key="3">
    <source>
        <dbReference type="PROSITE" id="PS50893"/>
    </source>
</evidence>
<dbReference type="SUPFAM" id="SSF52540">
    <property type="entry name" value="P-loop containing nucleoside triphosphate hydrolases"/>
    <property type="match status" value="2"/>
</dbReference>
<evidence type="ECO:0000256" key="2">
    <source>
        <dbReference type="ARBA" id="ARBA00022840"/>
    </source>
</evidence>
<accession>A0A8E6EWT6</accession>
<dbReference type="PANTHER" id="PTHR43158:SF2">
    <property type="entry name" value="SKFA PEPTIDE EXPORT ATP-BINDING PROTEIN SKFE"/>
    <property type="match status" value="1"/>
</dbReference>
<keyword evidence="2 4" id="KW-0067">ATP-binding</keyword>
<keyword evidence="5" id="KW-1185">Reference proteome</keyword>
<keyword evidence="1" id="KW-0547">Nucleotide-binding</keyword>
<dbReference type="KEGG" id="tsph:KIH39_18990"/>
<dbReference type="Pfam" id="PF00005">
    <property type="entry name" value="ABC_tran"/>
    <property type="match status" value="2"/>
</dbReference>
<dbReference type="EMBL" id="CP074694">
    <property type="protein sequence ID" value="QVL30923.1"/>
    <property type="molecule type" value="Genomic_DNA"/>
</dbReference>
<protein>
    <submittedName>
        <fullName evidence="4">ATP-binding cassette domain-containing protein</fullName>
    </submittedName>
</protein>
<dbReference type="RefSeq" id="WP_213494805.1">
    <property type="nucleotide sequence ID" value="NZ_CP074694.1"/>
</dbReference>
<dbReference type="Gene3D" id="3.40.50.300">
    <property type="entry name" value="P-loop containing nucleotide triphosphate hydrolases"/>
    <property type="match status" value="2"/>
</dbReference>
<dbReference type="GO" id="GO:0005524">
    <property type="term" value="F:ATP binding"/>
    <property type="evidence" value="ECO:0007669"/>
    <property type="project" value="UniProtKB-KW"/>
</dbReference>
<feature type="domain" description="ABC transporter" evidence="3">
    <location>
        <begin position="5"/>
        <end position="263"/>
    </location>
</feature>
<dbReference type="Proteomes" id="UP000676194">
    <property type="component" value="Chromosome"/>
</dbReference>
<reference evidence="4" key="1">
    <citation type="submission" date="2021-05" db="EMBL/GenBank/DDBJ databases">
        <title>Complete genome sequence of the cellulolytic planctomycete Telmatocola sphagniphila SP2T and characterization of the first cellulase from planctomycetes.</title>
        <authorList>
            <person name="Rakitin A.L."/>
            <person name="Beletsky A.V."/>
            <person name="Naumoff D.G."/>
            <person name="Kulichevskaya I.S."/>
            <person name="Mardanov A.V."/>
            <person name="Ravin N.V."/>
            <person name="Dedysh S.N."/>
        </authorList>
    </citation>
    <scope>NUCLEOTIDE SEQUENCE</scope>
    <source>
        <strain evidence="4">SP2T</strain>
    </source>
</reference>
<name>A0A8E6EWT6_9BACT</name>
<gene>
    <name evidence="4" type="ORF">KIH39_18990</name>
</gene>
<dbReference type="GO" id="GO:0016887">
    <property type="term" value="F:ATP hydrolysis activity"/>
    <property type="evidence" value="ECO:0007669"/>
    <property type="project" value="InterPro"/>
</dbReference>
<dbReference type="InterPro" id="IPR003593">
    <property type="entry name" value="AAA+_ATPase"/>
</dbReference>
<evidence type="ECO:0000313" key="4">
    <source>
        <dbReference type="EMBL" id="QVL30923.1"/>
    </source>
</evidence>
<organism evidence="4 5">
    <name type="scientific">Telmatocola sphagniphila</name>
    <dbReference type="NCBI Taxonomy" id="1123043"/>
    <lineage>
        <taxon>Bacteria</taxon>
        <taxon>Pseudomonadati</taxon>
        <taxon>Planctomycetota</taxon>
        <taxon>Planctomycetia</taxon>
        <taxon>Gemmatales</taxon>
        <taxon>Gemmataceae</taxon>
    </lineage>
</organism>
<sequence>MAKLIEIENGRFVRMGNEVAIQDLSWVWQDGETWAITGDVGSGKTTFLDLLLGQLRQTEGQIHWPILEVLRRAGRPVAWPSEIMERVSFKEESRLFSYGKHYYQQRYDFADADDIPTLEEYLRNGSPFEEAHFEPVCDELHIKNLLPLTLVKLSNGQTRRARLARALLRKPEILLLDEPFIGLDVQTRAELDQLLKSLVARGQRLVVTTKPDQIPDWVTNVRRLGPISTTVSKIATHETSAEIAGEPIIECENVRVTYGGKPILQNISWVVRRGEHWVLSGPNGSGKTTLLSLLCGDHPQAYGNNIRLFGSQRGSGETIWEIKKRIGFVSPELHLYFNEPLDGYDAAGSGFHDVLVHRELTPEQQKRLDKLFAHFELNELKKRPFRQMSTGEQRMILLVRALVKEPELMILDEPFQGLDTRRVELLKDWLENHVRADQTIIFVSHVLSDIPGNMRHHLRLENGRIAVTA</sequence>
<dbReference type="PROSITE" id="PS50893">
    <property type="entry name" value="ABC_TRANSPORTER_2"/>
    <property type="match status" value="2"/>
</dbReference>
<feature type="domain" description="ABC transporter" evidence="3">
    <location>
        <begin position="254"/>
        <end position="469"/>
    </location>
</feature>
<dbReference type="PANTHER" id="PTHR43158">
    <property type="entry name" value="SKFA PEPTIDE EXPORT ATP-BINDING PROTEIN SKFE"/>
    <property type="match status" value="1"/>
</dbReference>
<evidence type="ECO:0000256" key="1">
    <source>
        <dbReference type="ARBA" id="ARBA00022741"/>
    </source>
</evidence>